<evidence type="ECO:0000313" key="6">
    <source>
        <dbReference type="EMBL" id="KIQ59424.1"/>
    </source>
</evidence>
<dbReference type="Gene3D" id="3.40.190.10">
    <property type="entry name" value="Periplasmic binding protein-like II"/>
    <property type="match status" value="2"/>
</dbReference>
<dbReference type="GO" id="GO:0003700">
    <property type="term" value="F:DNA-binding transcription factor activity"/>
    <property type="evidence" value="ECO:0007669"/>
    <property type="project" value="InterPro"/>
</dbReference>
<dbReference type="InterPro" id="IPR058163">
    <property type="entry name" value="LysR-type_TF_proteobact-type"/>
</dbReference>
<dbReference type="SUPFAM" id="SSF53850">
    <property type="entry name" value="Periplasmic binding protein-like II"/>
    <property type="match status" value="1"/>
</dbReference>
<dbReference type="PRINTS" id="PR00039">
    <property type="entry name" value="HTHLYSR"/>
</dbReference>
<feature type="domain" description="HTH lysR-type" evidence="5">
    <location>
        <begin position="26"/>
        <end position="75"/>
    </location>
</feature>
<dbReference type="InterPro" id="IPR005119">
    <property type="entry name" value="LysR_subst-bd"/>
</dbReference>
<dbReference type="GO" id="GO:0003677">
    <property type="term" value="F:DNA binding"/>
    <property type="evidence" value="ECO:0007669"/>
    <property type="project" value="UniProtKB-KW"/>
</dbReference>
<dbReference type="AlphaFoldDB" id="A0A0D0PAN2"/>
<dbReference type="SUPFAM" id="SSF46785">
    <property type="entry name" value="Winged helix' DNA-binding domain"/>
    <property type="match status" value="1"/>
</dbReference>
<dbReference type="PANTHER" id="PTHR30537:SF5">
    <property type="entry name" value="HTH-TYPE TRANSCRIPTIONAL ACTIVATOR TTDR-RELATED"/>
    <property type="match status" value="1"/>
</dbReference>
<sequence length="312" mass="34806">MQPSEMDKKVKGYRRLIPSMTALLEFEAVARLASFTLAAQELGVTQAAVSKQIRLLEDTLGTKLFHRLHRAIKLTHEGYLLHSVVAESIHRMASVFDKIAEGIGEQEITLACTGAFSHMRILPRLMSLRTLQPQLKLRLITPLLSTGAYRDDADLAIRFGNGKWDDGRSIFLFDEEVFPVCSPAWLAAHPAPTSIDDFLDVALIDSDATLEGWMTWNGWCRELGDMHPKLNYSLRCSAYNDAIQAALQGYGIALGWGRLIAHLLNSGELVRITPYVVKPKDAYYVVVPTGREPGAITPTLVDWLQDDSHLKH</sequence>
<dbReference type="Gene3D" id="1.10.10.10">
    <property type="entry name" value="Winged helix-like DNA-binding domain superfamily/Winged helix DNA-binding domain"/>
    <property type="match status" value="1"/>
</dbReference>
<dbReference type="EMBL" id="JXNZ01000077">
    <property type="protein sequence ID" value="KIQ59424.1"/>
    <property type="molecule type" value="Genomic_DNA"/>
</dbReference>
<organism evidence="6 7">
    <name type="scientific">Pseudomonas fluorescens</name>
    <dbReference type="NCBI Taxonomy" id="294"/>
    <lineage>
        <taxon>Bacteria</taxon>
        <taxon>Pseudomonadati</taxon>
        <taxon>Pseudomonadota</taxon>
        <taxon>Gammaproteobacteria</taxon>
        <taxon>Pseudomonadales</taxon>
        <taxon>Pseudomonadaceae</taxon>
        <taxon>Pseudomonas</taxon>
    </lineage>
</organism>
<dbReference type="PANTHER" id="PTHR30537">
    <property type="entry name" value="HTH-TYPE TRANSCRIPTIONAL REGULATOR"/>
    <property type="match status" value="1"/>
</dbReference>
<dbReference type="PATRIC" id="fig|294.124.peg.2214"/>
<evidence type="ECO:0000256" key="3">
    <source>
        <dbReference type="ARBA" id="ARBA00023125"/>
    </source>
</evidence>
<dbReference type="InterPro" id="IPR000847">
    <property type="entry name" value="LysR_HTH_N"/>
</dbReference>
<dbReference type="RefSeq" id="WP_042729776.1">
    <property type="nucleotide sequence ID" value="NZ_JXNZ01000077.1"/>
</dbReference>
<keyword evidence="2" id="KW-0805">Transcription regulation</keyword>
<dbReference type="Pfam" id="PF00126">
    <property type="entry name" value="HTH_1"/>
    <property type="match status" value="1"/>
</dbReference>
<keyword evidence="3" id="KW-0238">DNA-binding</keyword>
<dbReference type="OrthoDB" id="5526340at2"/>
<evidence type="ECO:0000259" key="5">
    <source>
        <dbReference type="PROSITE" id="PS50931"/>
    </source>
</evidence>
<dbReference type="Proteomes" id="UP000032101">
    <property type="component" value="Unassembled WGS sequence"/>
</dbReference>
<evidence type="ECO:0000256" key="2">
    <source>
        <dbReference type="ARBA" id="ARBA00023015"/>
    </source>
</evidence>
<gene>
    <name evidence="6" type="ORF">RL74_10750</name>
</gene>
<evidence type="ECO:0000256" key="4">
    <source>
        <dbReference type="ARBA" id="ARBA00023163"/>
    </source>
</evidence>
<comment type="similarity">
    <text evidence="1">Belongs to the LysR transcriptional regulatory family.</text>
</comment>
<dbReference type="Pfam" id="PF03466">
    <property type="entry name" value="LysR_substrate"/>
    <property type="match status" value="1"/>
</dbReference>
<protein>
    <submittedName>
        <fullName evidence="6">LysR family transcriptional regulator</fullName>
    </submittedName>
</protein>
<evidence type="ECO:0000256" key="1">
    <source>
        <dbReference type="ARBA" id="ARBA00009437"/>
    </source>
</evidence>
<dbReference type="InterPro" id="IPR036388">
    <property type="entry name" value="WH-like_DNA-bd_sf"/>
</dbReference>
<proteinExistence type="inferred from homology"/>
<comment type="caution">
    <text evidence="6">The sequence shown here is derived from an EMBL/GenBank/DDBJ whole genome shotgun (WGS) entry which is preliminary data.</text>
</comment>
<name>A0A0D0PAN2_PSEFL</name>
<reference evidence="6 7" key="1">
    <citation type="submission" date="2015-01" db="EMBL/GenBank/DDBJ databases">
        <title>Draft Genome Sequence of the Biocontrol and Plant Growth-Promoting Rhizobacteria (PGPR) Pseudomonas fluorescens UM270.</title>
        <authorList>
            <person name="Hernandez-Salmeron J.E."/>
            <person name="Santoyo G."/>
            <person name="Moreno-Hagelsieb G."/>
            <person name="Hernandez-Leon R."/>
        </authorList>
    </citation>
    <scope>NUCLEOTIDE SEQUENCE [LARGE SCALE GENOMIC DNA]</scope>
    <source>
        <strain evidence="6 7">UM270</strain>
    </source>
</reference>
<evidence type="ECO:0000313" key="7">
    <source>
        <dbReference type="Proteomes" id="UP000032101"/>
    </source>
</evidence>
<dbReference type="PROSITE" id="PS50931">
    <property type="entry name" value="HTH_LYSR"/>
    <property type="match status" value="1"/>
</dbReference>
<dbReference type="InterPro" id="IPR036390">
    <property type="entry name" value="WH_DNA-bd_sf"/>
</dbReference>
<accession>A0A0D0PAN2</accession>
<keyword evidence="4" id="KW-0804">Transcription</keyword>